<dbReference type="EMBL" id="CP061038">
    <property type="protein sequence ID" value="QNQ10305.1"/>
    <property type="molecule type" value="Genomic_DNA"/>
</dbReference>
<name>A0A7H0LKV2_9SPHN</name>
<organism evidence="1 2">
    <name type="scientific">Sphingomonas alpina</name>
    <dbReference type="NCBI Taxonomy" id="653931"/>
    <lineage>
        <taxon>Bacteria</taxon>
        <taxon>Pseudomonadati</taxon>
        <taxon>Pseudomonadota</taxon>
        <taxon>Alphaproteobacteria</taxon>
        <taxon>Sphingomonadales</taxon>
        <taxon>Sphingomonadaceae</taxon>
        <taxon>Sphingomonas</taxon>
    </lineage>
</organism>
<dbReference type="KEGG" id="spap:H3Z74_03425"/>
<dbReference type="RefSeq" id="WP_187762605.1">
    <property type="nucleotide sequence ID" value="NZ_CP061038.1"/>
</dbReference>
<evidence type="ECO:0008006" key="3">
    <source>
        <dbReference type="Google" id="ProtNLM"/>
    </source>
</evidence>
<gene>
    <name evidence="1" type="ORF">H3Z74_03425</name>
</gene>
<evidence type="ECO:0000313" key="1">
    <source>
        <dbReference type="EMBL" id="QNQ10305.1"/>
    </source>
</evidence>
<dbReference type="Proteomes" id="UP000516148">
    <property type="component" value="Chromosome"/>
</dbReference>
<reference evidence="1 2" key="1">
    <citation type="submission" date="2020-09" db="EMBL/GenBank/DDBJ databases">
        <title>Sphingomonas sp., a new species isolated from pork steak.</title>
        <authorList>
            <person name="Heidler von Heilborn D."/>
        </authorList>
    </citation>
    <scope>NUCLEOTIDE SEQUENCE [LARGE SCALE GENOMIC DNA]</scope>
    <source>
        <strain evidence="2">S8-3T</strain>
    </source>
</reference>
<keyword evidence="2" id="KW-1185">Reference proteome</keyword>
<proteinExistence type="predicted"/>
<dbReference type="AlphaFoldDB" id="A0A7H0LKV2"/>
<evidence type="ECO:0000313" key="2">
    <source>
        <dbReference type="Proteomes" id="UP000516148"/>
    </source>
</evidence>
<accession>A0A7H0LKV2</accession>
<sequence length="110" mass="11123">MIPSPLVTLDAVAVCPHGGRIAATSRGRVRVGRVPVVTMFDPCLIAGCPFFVGDRPDPCVSVRWVGRTTRVLIGGQPAVLQAGAGIALNAGQVPAGPVTIVGGQTRVAGA</sequence>
<protein>
    <recommendedName>
        <fullName evidence="3">PAAR domain-containing protein</fullName>
    </recommendedName>
</protein>